<name>A0ABV1DE23_9FIRM</name>
<dbReference type="SUPFAM" id="SSF56796">
    <property type="entry name" value="Dehydroquinate synthase-like"/>
    <property type="match status" value="1"/>
</dbReference>
<dbReference type="Gene3D" id="3.40.50.1970">
    <property type="match status" value="1"/>
</dbReference>
<dbReference type="Gene3D" id="1.20.1090.10">
    <property type="entry name" value="Dehydroquinate synthase-like - alpha domain"/>
    <property type="match status" value="1"/>
</dbReference>
<dbReference type="InterPro" id="IPR016205">
    <property type="entry name" value="Glycerol_DH"/>
</dbReference>
<dbReference type="PANTHER" id="PTHR43616:SF3">
    <property type="entry name" value="HYDROXYCARBOXYLATE DEHYDROGENASE A"/>
    <property type="match status" value="1"/>
</dbReference>
<comment type="caution">
    <text evidence="4">The sequence shown here is derived from an EMBL/GenBank/DDBJ whole genome shotgun (WGS) entry which is preliminary data.</text>
</comment>
<protein>
    <submittedName>
        <fullName evidence="4">Iron-containing alcohol dehydrogenase family protein</fullName>
    </submittedName>
</protein>
<keyword evidence="5" id="KW-1185">Reference proteome</keyword>
<organism evidence="4 5">
    <name type="scientific">Enterocloster hominis</name>
    <name type="common">ex Hitch et al. 2024</name>
    <dbReference type="NCBI Taxonomy" id="1917870"/>
    <lineage>
        <taxon>Bacteria</taxon>
        <taxon>Bacillati</taxon>
        <taxon>Bacillota</taxon>
        <taxon>Clostridia</taxon>
        <taxon>Lachnospirales</taxon>
        <taxon>Lachnospiraceae</taxon>
        <taxon>Enterocloster</taxon>
    </lineage>
</organism>
<accession>A0ABV1DE23</accession>
<dbReference type="CDD" id="cd08550">
    <property type="entry name" value="GlyDH-like"/>
    <property type="match status" value="1"/>
</dbReference>
<gene>
    <name evidence="4" type="ORF">WMQ36_27090</name>
</gene>
<dbReference type="PIRSF" id="PIRSF000112">
    <property type="entry name" value="Glycerol_dehydrogenase"/>
    <property type="match status" value="1"/>
</dbReference>
<evidence type="ECO:0000313" key="5">
    <source>
        <dbReference type="Proteomes" id="UP001454086"/>
    </source>
</evidence>
<reference evidence="4 5" key="1">
    <citation type="submission" date="2024-03" db="EMBL/GenBank/DDBJ databases">
        <title>Human intestinal bacterial collection.</title>
        <authorList>
            <person name="Pauvert C."/>
            <person name="Hitch T.C.A."/>
            <person name="Clavel T."/>
        </authorList>
    </citation>
    <scope>NUCLEOTIDE SEQUENCE [LARGE SCALE GENOMIC DNA]</scope>
    <source>
        <strain evidence="4 5">CLA-SR-H021</strain>
    </source>
</reference>
<feature type="domain" description="Alcohol dehydrogenase iron-type/glycerol dehydrogenase GldA" evidence="3">
    <location>
        <begin position="17"/>
        <end position="163"/>
    </location>
</feature>
<sequence>MGKFSLEETVKYNKSGPARYCCRTDVWKEAAMILPSFGKRAVVSGGTRSRASIREKLFPALDTAGIQYVVNGFSGESSMNNVKKILDLCEEFKPEFIIGTGGGKSIDTAKYAAELYNIPIVTVPTIAATCAASSNQIIVYSDEGEYLENIYPKTNPPLVLVDPEVIVDSPQGYFISGIYDSLAKWYEGSASLPGSDNSDIFDHMALAVAGMLKAQMYEKAVSAVRSMKEKTVTQDFIDVVNLNIYTASTVQALGIKAVRNGIAHSVQNGLTLLEGSHDVTHGEKVAYGIGVQLMVLESPREELEELFGFYRSLELTPTFKGLNLEFTDDNIKKVAHKAVNDVLMRAKPFDVISEEMMCSAIHKLENYC</sequence>
<proteinExistence type="predicted"/>
<dbReference type="Pfam" id="PF00465">
    <property type="entry name" value="Fe-ADH"/>
    <property type="match status" value="1"/>
</dbReference>
<dbReference type="RefSeq" id="WP_008721753.1">
    <property type="nucleotide sequence ID" value="NZ_JAJFEB010000003.1"/>
</dbReference>
<evidence type="ECO:0000259" key="3">
    <source>
        <dbReference type="Pfam" id="PF00465"/>
    </source>
</evidence>
<dbReference type="Proteomes" id="UP001454086">
    <property type="component" value="Unassembled WGS sequence"/>
</dbReference>
<keyword evidence="1" id="KW-0479">Metal-binding</keyword>
<dbReference type="PANTHER" id="PTHR43616">
    <property type="entry name" value="GLYCEROL DEHYDROGENASE"/>
    <property type="match status" value="1"/>
</dbReference>
<dbReference type="EMBL" id="JBBMFM010000201">
    <property type="protein sequence ID" value="MEQ2428629.1"/>
    <property type="molecule type" value="Genomic_DNA"/>
</dbReference>
<evidence type="ECO:0000313" key="4">
    <source>
        <dbReference type="EMBL" id="MEQ2428629.1"/>
    </source>
</evidence>
<dbReference type="InterPro" id="IPR001670">
    <property type="entry name" value="ADH_Fe/GldA"/>
</dbReference>
<evidence type="ECO:0000256" key="1">
    <source>
        <dbReference type="ARBA" id="ARBA00022723"/>
    </source>
</evidence>
<keyword evidence="2" id="KW-0560">Oxidoreductase</keyword>
<evidence type="ECO:0000256" key="2">
    <source>
        <dbReference type="ARBA" id="ARBA00023002"/>
    </source>
</evidence>